<evidence type="ECO:0000313" key="3">
    <source>
        <dbReference type="Proteomes" id="UP000053791"/>
    </source>
</evidence>
<feature type="region of interest" description="Disordered" evidence="1">
    <location>
        <begin position="119"/>
        <end position="141"/>
    </location>
</feature>
<dbReference type="EMBL" id="LQBQ01000023">
    <property type="protein sequence ID" value="KUJ77878.1"/>
    <property type="molecule type" value="Genomic_DNA"/>
</dbReference>
<dbReference type="Proteomes" id="UP000053791">
    <property type="component" value="Unassembled WGS sequence"/>
</dbReference>
<organism evidence="2 3">
    <name type="scientific">Ruegeria marisrubri</name>
    <dbReference type="NCBI Taxonomy" id="1685379"/>
    <lineage>
        <taxon>Bacteria</taxon>
        <taxon>Pseudomonadati</taxon>
        <taxon>Pseudomonadota</taxon>
        <taxon>Alphaproteobacteria</taxon>
        <taxon>Rhodobacterales</taxon>
        <taxon>Roseobacteraceae</taxon>
        <taxon>Ruegeria</taxon>
    </lineage>
</organism>
<name>A0A0X3TQ49_9RHOB</name>
<comment type="caution">
    <text evidence="2">The sequence shown here is derived from an EMBL/GenBank/DDBJ whole genome shotgun (WGS) entry which is preliminary data.</text>
</comment>
<dbReference type="OrthoDB" id="7776588at2"/>
<reference evidence="2 3" key="1">
    <citation type="submission" date="2015-12" db="EMBL/GenBank/DDBJ databases">
        <authorList>
            <person name="Shamseldin A."/>
            <person name="Moawad H."/>
            <person name="Abd El-Rahim W.M."/>
            <person name="Sadowsky M.J."/>
        </authorList>
    </citation>
    <scope>NUCLEOTIDE SEQUENCE [LARGE SCALE GENOMIC DNA]</scope>
    <source>
        <strain evidence="2 3">ZGT118</strain>
    </source>
</reference>
<protein>
    <submittedName>
        <fullName evidence="2">Uncharacterized protein</fullName>
    </submittedName>
</protein>
<evidence type="ECO:0000313" key="2">
    <source>
        <dbReference type="EMBL" id="KUJ77878.1"/>
    </source>
</evidence>
<gene>
    <name evidence="2" type="ORF">AVO45_07840</name>
</gene>
<sequence length="205" mass="23026">MSASEALWQSTRNLLDVQVNLEKLYDAFDTVELDETGKGGLIIEFDSNTYEGGDWVRPVWNAYYKVNERLNVGKDKEKKKGLGYITLAIQLTSDPGHGDDWEYGRQAKVLVGYCPSPKSDDRWEFDTANPEGAGESEDGNPRGSLWVYCDDDRSWFYAVQLEALDRPEAVDGYLVNPLRALIKGNAPEKVFGPIKDKLCIPPQKA</sequence>
<dbReference type="RefSeq" id="WP_068346843.1">
    <property type="nucleotide sequence ID" value="NZ_LQBQ01000023.1"/>
</dbReference>
<dbReference type="AlphaFoldDB" id="A0A0X3TQ49"/>
<proteinExistence type="predicted"/>
<keyword evidence="3" id="KW-1185">Reference proteome</keyword>
<dbReference type="STRING" id="1685379.AVO45_07840"/>
<evidence type="ECO:0000256" key="1">
    <source>
        <dbReference type="SAM" id="MobiDB-lite"/>
    </source>
</evidence>
<accession>A0A0X3TQ49</accession>